<evidence type="ECO:0000256" key="9">
    <source>
        <dbReference type="ARBA" id="ARBA00022833"/>
    </source>
</evidence>
<evidence type="ECO:0000256" key="8">
    <source>
        <dbReference type="ARBA" id="ARBA00022786"/>
    </source>
</evidence>
<evidence type="ECO:0000256" key="3">
    <source>
        <dbReference type="ARBA" id="ARBA00012483"/>
    </source>
</evidence>
<feature type="compositionally biased region" description="Basic residues" evidence="12">
    <location>
        <begin position="279"/>
        <end position="292"/>
    </location>
</feature>
<proteinExistence type="predicted"/>
<evidence type="ECO:0000313" key="14">
    <source>
        <dbReference type="EMBL" id="KAE9397773.1"/>
    </source>
</evidence>
<gene>
    <name evidence="14" type="ORF">BT96DRAFT_61251</name>
</gene>
<dbReference type="Gene3D" id="3.30.40.10">
    <property type="entry name" value="Zinc/RING finger domain, C3HC4 (zinc finger)"/>
    <property type="match status" value="1"/>
</dbReference>
<dbReference type="EMBL" id="ML769492">
    <property type="protein sequence ID" value="KAE9397773.1"/>
    <property type="molecule type" value="Genomic_DNA"/>
</dbReference>
<organism evidence="14 15">
    <name type="scientific">Gymnopus androsaceus JB14</name>
    <dbReference type="NCBI Taxonomy" id="1447944"/>
    <lineage>
        <taxon>Eukaryota</taxon>
        <taxon>Fungi</taxon>
        <taxon>Dikarya</taxon>
        <taxon>Basidiomycota</taxon>
        <taxon>Agaricomycotina</taxon>
        <taxon>Agaricomycetes</taxon>
        <taxon>Agaricomycetidae</taxon>
        <taxon>Agaricales</taxon>
        <taxon>Marasmiineae</taxon>
        <taxon>Omphalotaceae</taxon>
        <taxon>Gymnopus</taxon>
    </lineage>
</organism>
<keyword evidence="9" id="KW-0862">Zinc</keyword>
<dbReference type="GO" id="GO:0061630">
    <property type="term" value="F:ubiquitin protein ligase activity"/>
    <property type="evidence" value="ECO:0007669"/>
    <property type="project" value="UniProtKB-EC"/>
</dbReference>
<accession>A0A6A4HIH8</accession>
<evidence type="ECO:0000256" key="5">
    <source>
        <dbReference type="ARBA" id="ARBA00022723"/>
    </source>
</evidence>
<keyword evidence="10" id="KW-0539">Nucleus</keyword>
<name>A0A6A4HIH8_9AGAR</name>
<evidence type="ECO:0000259" key="13">
    <source>
        <dbReference type="PROSITE" id="PS50089"/>
    </source>
</evidence>
<evidence type="ECO:0000256" key="7">
    <source>
        <dbReference type="ARBA" id="ARBA00022771"/>
    </source>
</evidence>
<comment type="catalytic activity">
    <reaction evidence="1">
        <text>S-ubiquitinyl-[E2 ubiquitin-conjugating enzyme]-L-cysteine + [acceptor protein]-L-lysine = [E2 ubiquitin-conjugating enzyme]-L-cysteine + N(6)-ubiquitinyl-[acceptor protein]-L-lysine.</text>
        <dbReference type="EC" id="2.3.2.27"/>
    </reaction>
</comment>
<dbReference type="AlphaFoldDB" id="A0A6A4HIH8"/>
<evidence type="ECO:0000256" key="1">
    <source>
        <dbReference type="ARBA" id="ARBA00000900"/>
    </source>
</evidence>
<keyword evidence="5" id="KW-0479">Metal-binding</keyword>
<dbReference type="EC" id="2.3.2.27" evidence="3"/>
<protein>
    <recommendedName>
        <fullName evidence="3">RING-type E3 ubiquitin transferase</fullName>
        <ecNumber evidence="3">2.3.2.27</ecNumber>
    </recommendedName>
</protein>
<dbReference type="GO" id="GO:0005634">
    <property type="term" value="C:nucleus"/>
    <property type="evidence" value="ECO:0007669"/>
    <property type="project" value="UniProtKB-SubCell"/>
</dbReference>
<reference evidence="14" key="1">
    <citation type="journal article" date="2019" name="Environ. Microbiol.">
        <title>Fungal ecological strategies reflected in gene transcription - a case study of two litter decomposers.</title>
        <authorList>
            <person name="Barbi F."/>
            <person name="Kohler A."/>
            <person name="Barry K."/>
            <person name="Baskaran P."/>
            <person name="Daum C."/>
            <person name="Fauchery L."/>
            <person name="Ihrmark K."/>
            <person name="Kuo A."/>
            <person name="LaButti K."/>
            <person name="Lipzen A."/>
            <person name="Morin E."/>
            <person name="Grigoriev I.V."/>
            <person name="Henrissat B."/>
            <person name="Lindahl B."/>
            <person name="Martin F."/>
        </authorList>
    </citation>
    <scope>NUCLEOTIDE SEQUENCE</scope>
    <source>
        <strain evidence="14">JB14</strain>
    </source>
</reference>
<dbReference type="SUPFAM" id="SSF57850">
    <property type="entry name" value="RING/U-box"/>
    <property type="match status" value="1"/>
</dbReference>
<comment type="subcellular location">
    <subcellularLocation>
        <location evidence="2">Nucleus</location>
    </subcellularLocation>
</comment>
<dbReference type="Proteomes" id="UP000799118">
    <property type="component" value="Unassembled WGS sequence"/>
</dbReference>
<sequence length="292" mass="31662">MPTCNICIDTLKEPVSLPCGHVFCAACIVRAVNTIKPPTTIQPCPTCRTMYSIVHVDPSMVPHSIRPHVVPSIRRLYLEEANTQSSPSPPAAVSECGRLAAENGTLRANCDIWKRRAELHAAATIGLLNFARVARACTEQLKHEKDELRRQCTLLKRKLEVEESFSFSASASASASSSIMTSDKWDHVSNLAPDLFPNPGGLSSEDAALLPSAYAPCPVGQFSVPTRATSSAPVGSRQGATISMIPPPEQNLPPSLKRRKTSDSNKSSESESEPEQRIAPRRSLRKRKAVVS</sequence>
<dbReference type="GO" id="GO:0031491">
    <property type="term" value="F:nucleosome binding"/>
    <property type="evidence" value="ECO:0007669"/>
    <property type="project" value="TreeGrafter"/>
</dbReference>
<dbReference type="InterPro" id="IPR017907">
    <property type="entry name" value="Znf_RING_CS"/>
</dbReference>
<dbReference type="OrthoDB" id="6270329at2759"/>
<dbReference type="SMART" id="SM00184">
    <property type="entry name" value="RING"/>
    <property type="match status" value="1"/>
</dbReference>
<dbReference type="PROSITE" id="PS00518">
    <property type="entry name" value="ZF_RING_1"/>
    <property type="match status" value="1"/>
</dbReference>
<dbReference type="InterPro" id="IPR013083">
    <property type="entry name" value="Znf_RING/FYVE/PHD"/>
</dbReference>
<evidence type="ECO:0000256" key="12">
    <source>
        <dbReference type="SAM" id="MobiDB-lite"/>
    </source>
</evidence>
<keyword evidence="4" id="KW-0808">Transferase</keyword>
<keyword evidence="6" id="KW-0227">DNA damage</keyword>
<evidence type="ECO:0000313" key="15">
    <source>
        <dbReference type="Proteomes" id="UP000799118"/>
    </source>
</evidence>
<feature type="compositionally biased region" description="Polar residues" evidence="12">
    <location>
        <begin position="226"/>
        <end position="241"/>
    </location>
</feature>
<keyword evidence="7 11" id="KW-0863">Zinc-finger</keyword>
<feature type="region of interest" description="Disordered" evidence="12">
    <location>
        <begin position="226"/>
        <end position="292"/>
    </location>
</feature>
<evidence type="ECO:0000256" key="4">
    <source>
        <dbReference type="ARBA" id="ARBA00022679"/>
    </source>
</evidence>
<dbReference type="GO" id="GO:0006302">
    <property type="term" value="P:double-strand break repair"/>
    <property type="evidence" value="ECO:0007669"/>
    <property type="project" value="TreeGrafter"/>
</dbReference>
<dbReference type="PANTHER" id="PTHR23328:SF0">
    <property type="entry name" value="RING-TYPE DOMAIN-CONTAINING PROTEIN"/>
    <property type="match status" value="1"/>
</dbReference>
<feature type="domain" description="RING-type" evidence="13">
    <location>
        <begin position="4"/>
        <end position="48"/>
    </location>
</feature>
<dbReference type="Pfam" id="PF00097">
    <property type="entry name" value="zf-C3HC4"/>
    <property type="match status" value="1"/>
</dbReference>
<dbReference type="PANTHER" id="PTHR23328">
    <property type="entry name" value="RING-TYPE DOMAIN-CONTAINING PROTEIN"/>
    <property type="match status" value="1"/>
</dbReference>
<evidence type="ECO:0000256" key="2">
    <source>
        <dbReference type="ARBA" id="ARBA00004123"/>
    </source>
</evidence>
<keyword evidence="8" id="KW-0833">Ubl conjugation pathway</keyword>
<dbReference type="PROSITE" id="PS50089">
    <property type="entry name" value="ZF_RING_2"/>
    <property type="match status" value="1"/>
</dbReference>
<dbReference type="InterPro" id="IPR051657">
    <property type="entry name" value="RNF168/RNF169_E3_ubiq-ligase"/>
</dbReference>
<feature type="compositionally biased region" description="Basic and acidic residues" evidence="12">
    <location>
        <begin position="261"/>
        <end position="278"/>
    </location>
</feature>
<evidence type="ECO:0000256" key="11">
    <source>
        <dbReference type="PROSITE-ProRule" id="PRU00175"/>
    </source>
</evidence>
<keyword evidence="15" id="KW-1185">Reference proteome</keyword>
<dbReference type="GO" id="GO:0008270">
    <property type="term" value="F:zinc ion binding"/>
    <property type="evidence" value="ECO:0007669"/>
    <property type="project" value="UniProtKB-KW"/>
</dbReference>
<dbReference type="InterPro" id="IPR018957">
    <property type="entry name" value="Znf_C3HC4_RING-type"/>
</dbReference>
<evidence type="ECO:0000256" key="6">
    <source>
        <dbReference type="ARBA" id="ARBA00022763"/>
    </source>
</evidence>
<dbReference type="InterPro" id="IPR001841">
    <property type="entry name" value="Znf_RING"/>
</dbReference>
<evidence type="ECO:0000256" key="10">
    <source>
        <dbReference type="ARBA" id="ARBA00023242"/>
    </source>
</evidence>
<dbReference type="GO" id="GO:0035861">
    <property type="term" value="C:site of double-strand break"/>
    <property type="evidence" value="ECO:0007669"/>
    <property type="project" value="TreeGrafter"/>
</dbReference>